<reference evidence="2" key="1">
    <citation type="submission" date="2022-11" db="UniProtKB">
        <authorList>
            <consortium name="WormBaseParasite"/>
        </authorList>
    </citation>
    <scope>IDENTIFICATION</scope>
</reference>
<dbReference type="Proteomes" id="UP000887564">
    <property type="component" value="Unplaced"/>
</dbReference>
<accession>A0A914RTK4</accession>
<keyword evidence="1" id="KW-1185">Reference proteome</keyword>
<sequence>MEILIRRDELLQPPRRCDRSERAHPLVTSKSLLGVFIRRLAVTRCLQSVFEMQRSHKQWSDWLSDERPSTNCDIVADYANDFSQKARFSLTARSNPFDRSLLLLIEAVSSVSSPRGFSCSRGSLTAASGEVVHLTPLIEDVHLSAVKRRNKLVLSFFAYDNALFGLSICASKGF</sequence>
<protein>
    <submittedName>
        <fullName evidence="2">Uncharacterized protein</fullName>
    </submittedName>
</protein>
<evidence type="ECO:0000313" key="1">
    <source>
        <dbReference type="Proteomes" id="UP000887564"/>
    </source>
</evidence>
<dbReference type="WBParaSite" id="PEQ_0000982501-mRNA-1">
    <property type="protein sequence ID" value="PEQ_0000982501-mRNA-1"/>
    <property type="gene ID" value="PEQ_0000982501"/>
</dbReference>
<proteinExistence type="predicted"/>
<name>A0A914RTK4_PAREQ</name>
<dbReference type="AlphaFoldDB" id="A0A914RTK4"/>
<evidence type="ECO:0000313" key="2">
    <source>
        <dbReference type="WBParaSite" id="PEQ_0000982501-mRNA-1"/>
    </source>
</evidence>
<organism evidence="1 2">
    <name type="scientific">Parascaris equorum</name>
    <name type="common">Equine roundworm</name>
    <dbReference type="NCBI Taxonomy" id="6256"/>
    <lineage>
        <taxon>Eukaryota</taxon>
        <taxon>Metazoa</taxon>
        <taxon>Ecdysozoa</taxon>
        <taxon>Nematoda</taxon>
        <taxon>Chromadorea</taxon>
        <taxon>Rhabditida</taxon>
        <taxon>Spirurina</taxon>
        <taxon>Ascaridomorpha</taxon>
        <taxon>Ascaridoidea</taxon>
        <taxon>Ascarididae</taxon>
        <taxon>Parascaris</taxon>
    </lineage>
</organism>